<evidence type="ECO:0000313" key="9">
    <source>
        <dbReference type="Proteomes" id="UP000250140"/>
    </source>
</evidence>
<feature type="region of interest" description="Disordered" evidence="6">
    <location>
        <begin position="1"/>
        <end position="25"/>
    </location>
</feature>
<evidence type="ECO:0000256" key="2">
    <source>
        <dbReference type="ARBA" id="ARBA00006293"/>
    </source>
</evidence>
<evidence type="ECO:0000256" key="4">
    <source>
        <dbReference type="ARBA" id="ARBA00022989"/>
    </source>
</evidence>
<feature type="compositionally biased region" description="Polar residues" evidence="6">
    <location>
        <begin position="8"/>
        <end position="25"/>
    </location>
</feature>
<evidence type="ECO:0000256" key="5">
    <source>
        <dbReference type="ARBA" id="ARBA00023136"/>
    </source>
</evidence>
<dbReference type="AlphaFoldDB" id="A0A8E2JPD3"/>
<proteinExistence type="inferred from homology"/>
<dbReference type="OrthoDB" id="10027013at2759"/>
<evidence type="ECO:0000256" key="1">
    <source>
        <dbReference type="ARBA" id="ARBA00004141"/>
    </source>
</evidence>
<keyword evidence="4 7" id="KW-1133">Transmembrane helix</keyword>
<evidence type="ECO:0000313" key="8">
    <source>
        <dbReference type="EMBL" id="OCL04730.1"/>
    </source>
</evidence>
<evidence type="ECO:0000256" key="3">
    <source>
        <dbReference type="ARBA" id="ARBA00022692"/>
    </source>
</evidence>
<dbReference type="Pfam" id="PF05216">
    <property type="entry name" value="UNC-50"/>
    <property type="match status" value="1"/>
</dbReference>
<sequence length="282" mass="32147">MNPHISLPRQNGGPSNFGGTTPSNRSEGLRMPRFFKRLFKFPQMDFEMAIWEMTSLIIAPKKVFRSIYYHLTDSTIETKNTWHRPDPSFTYLLSFFLLLTSLAWGLAYADGFSKTLRITLVFIFVHFLTMSLLVATAAYFLVGRLLGPGVPGLPGRRRQGLFTQPGEEEQLEFGYCFDVAIRAFVPIWVFLYVVQFLLMPLIASNFWVSLLFGNSLYLLAFGYYTVITFLGYNALPFLHHTELLLAPIAILTILWFASLFGLNLPKHLAPVLWAGAKLRKDV</sequence>
<name>A0A8E2JPD3_9PEZI</name>
<dbReference type="Proteomes" id="UP000250140">
    <property type="component" value="Unassembled WGS sequence"/>
</dbReference>
<keyword evidence="5 7" id="KW-0472">Membrane</keyword>
<evidence type="ECO:0000256" key="6">
    <source>
        <dbReference type="SAM" id="MobiDB-lite"/>
    </source>
</evidence>
<dbReference type="InterPro" id="IPR007881">
    <property type="entry name" value="UNC-50"/>
</dbReference>
<reference evidence="8 9" key="1">
    <citation type="journal article" date="2016" name="Nat. Commun.">
        <title>Ectomycorrhizal ecology is imprinted in the genome of the dominant symbiotic fungus Cenococcum geophilum.</title>
        <authorList>
            <consortium name="DOE Joint Genome Institute"/>
            <person name="Peter M."/>
            <person name="Kohler A."/>
            <person name="Ohm R.A."/>
            <person name="Kuo A."/>
            <person name="Krutzmann J."/>
            <person name="Morin E."/>
            <person name="Arend M."/>
            <person name="Barry K.W."/>
            <person name="Binder M."/>
            <person name="Choi C."/>
            <person name="Clum A."/>
            <person name="Copeland A."/>
            <person name="Grisel N."/>
            <person name="Haridas S."/>
            <person name="Kipfer T."/>
            <person name="LaButti K."/>
            <person name="Lindquist E."/>
            <person name="Lipzen A."/>
            <person name="Maire R."/>
            <person name="Meier B."/>
            <person name="Mihaltcheva S."/>
            <person name="Molinier V."/>
            <person name="Murat C."/>
            <person name="Poggeler S."/>
            <person name="Quandt C.A."/>
            <person name="Sperisen C."/>
            <person name="Tritt A."/>
            <person name="Tisserant E."/>
            <person name="Crous P.W."/>
            <person name="Henrissat B."/>
            <person name="Nehls U."/>
            <person name="Egli S."/>
            <person name="Spatafora J.W."/>
            <person name="Grigoriev I.V."/>
            <person name="Martin F.M."/>
        </authorList>
    </citation>
    <scope>NUCLEOTIDE SEQUENCE [LARGE SCALE GENOMIC DNA]</scope>
    <source>
        <strain evidence="8 9">CBS 207.34</strain>
    </source>
</reference>
<organism evidence="8 9">
    <name type="scientific">Glonium stellatum</name>
    <dbReference type="NCBI Taxonomy" id="574774"/>
    <lineage>
        <taxon>Eukaryota</taxon>
        <taxon>Fungi</taxon>
        <taxon>Dikarya</taxon>
        <taxon>Ascomycota</taxon>
        <taxon>Pezizomycotina</taxon>
        <taxon>Dothideomycetes</taxon>
        <taxon>Pleosporomycetidae</taxon>
        <taxon>Gloniales</taxon>
        <taxon>Gloniaceae</taxon>
        <taxon>Glonium</taxon>
    </lineage>
</organism>
<dbReference type="GO" id="GO:0000139">
    <property type="term" value="C:Golgi membrane"/>
    <property type="evidence" value="ECO:0007669"/>
    <property type="project" value="TreeGrafter"/>
</dbReference>
<comment type="subcellular location">
    <subcellularLocation>
        <location evidence="1">Membrane</location>
        <topology evidence="1">Multi-pass membrane protein</topology>
    </subcellularLocation>
</comment>
<dbReference type="EMBL" id="KV750450">
    <property type="protein sequence ID" value="OCL04730.1"/>
    <property type="molecule type" value="Genomic_DNA"/>
</dbReference>
<dbReference type="PANTHER" id="PTHR12841">
    <property type="entry name" value="PROTEIN UNC-50 HOMOLOG"/>
    <property type="match status" value="1"/>
</dbReference>
<feature type="transmembrane region" description="Helical" evidence="7">
    <location>
        <begin position="210"/>
        <end position="232"/>
    </location>
</feature>
<feature type="transmembrane region" description="Helical" evidence="7">
    <location>
        <begin position="89"/>
        <end position="108"/>
    </location>
</feature>
<protein>
    <submittedName>
        <fullName evidence="8">UNC-50 family protein</fullName>
    </submittedName>
</protein>
<gene>
    <name evidence="8" type="ORF">AOQ84DRAFT_300282</name>
</gene>
<feature type="transmembrane region" description="Helical" evidence="7">
    <location>
        <begin position="244"/>
        <end position="264"/>
    </location>
</feature>
<accession>A0A8E2JPD3</accession>
<keyword evidence="3 7" id="KW-0812">Transmembrane</keyword>
<feature type="transmembrane region" description="Helical" evidence="7">
    <location>
        <begin position="179"/>
        <end position="198"/>
    </location>
</feature>
<comment type="similarity">
    <text evidence="2">Belongs to the unc-50 family.</text>
</comment>
<feature type="transmembrane region" description="Helical" evidence="7">
    <location>
        <begin position="120"/>
        <end position="142"/>
    </location>
</feature>
<dbReference type="PANTHER" id="PTHR12841:SF6">
    <property type="entry name" value="PROTEIN UNC-50 HOMOLOG"/>
    <property type="match status" value="1"/>
</dbReference>
<keyword evidence="9" id="KW-1185">Reference proteome</keyword>
<evidence type="ECO:0000256" key="7">
    <source>
        <dbReference type="SAM" id="Phobius"/>
    </source>
</evidence>